<accession>A0AAN1KM77</accession>
<dbReference type="KEGG" id="vsh:BSZ05_04535"/>
<name>A0AAN1KM77_9VIBR</name>
<dbReference type="EMBL" id="CP018308">
    <property type="protein sequence ID" value="ASI89130.1"/>
    <property type="molecule type" value="Genomic_DNA"/>
</dbReference>
<dbReference type="RefSeq" id="WP_088876286.1">
    <property type="nucleotide sequence ID" value="NZ_CP018308.1"/>
</dbReference>
<evidence type="ECO:0000313" key="1">
    <source>
        <dbReference type="EMBL" id="ASI89130.1"/>
    </source>
</evidence>
<organism evidence="1 2">
    <name type="scientific">Vibrio mediterranei</name>
    <dbReference type="NCBI Taxonomy" id="689"/>
    <lineage>
        <taxon>Bacteria</taxon>
        <taxon>Pseudomonadati</taxon>
        <taxon>Pseudomonadota</taxon>
        <taxon>Gammaproteobacteria</taxon>
        <taxon>Vibrionales</taxon>
        <taxon>Vibrionaceae</taxon>
        <taxon>Vibrio</taxon>
    </lineage>
</organism>
<dbReference type="AlphaFoldDB" id="A0AAN1KM77"/>
<proteinExistence type="predicted"/>
<sequence length="102" mass="11165">MKTMTKDECQAELARLNTIDALEAELETAFDTVKDLSPSELLSLAPKVLMGGADPLSMLGLDPKLIEKAKLVAKSNRVIRAQRKQALEKQLNAVIEEATTNE</sequence>
<gene>
    <name evidence="1" type="ORF">BSZ05_04535</name>
</gene>
<reference evidence="2" key="1">
    <citation type="submission" date="2016-12" db="EMBL/GenBank/DDBJ databases">
        <title>Comparative genomic analysis reveals the diversity, evolution, and environmental adaptation strategies of the genus Vibrio.</title>
        <authorList>
            <person name="Lin H."/>
            <person name="Wang X."/>
            <person name="Zhang X.-H."/>
        </authorList>
    </citation>
    <scope>NUCLEOTIDE SEQUENCE [LARGE SCALE GENOMIC DNA]</scope>
    <source>
        <strain evidence="2">QT6D1</strain>
    </source>
</reference>
<protein>
    <submittedName>
        <fullName evidence="1">Uncharacterized protein</fullName>
    </submittedName>
</protein>
<dbReference type="Proteomes" id="UP000197092">
    <property type="component" value="Chromosome 1"/>
</dbReference>
<evidence type="ECO:0000313" key="2">
    <source>
        <dbReference type="Proteomes" id="UP000197092"/>
    </source>
</evidence>